<dbReference type="AlphaFoldDB" id="A0A024UYI1"/>
<keyword evidence="12" id="KW-0496">Mitochondrion</keyword>
<dbReference type="SUPFAM" id="SSF81496">
    <property type="entry name" value="Cytochrome c1 subunit of cytochrome bc1 complex (Ubiquinol-cytochrome c reductase), transmembrane anchor"/>
    <property type="match status" value="1"/>
</dbReference>
<evidence type="ECO:0000256" key="6">
    <source>
        <dbReference type="ARBA" id="ARBA00022692"/>
    </source>
</evidence>
<feature type="domain" description="Cytochrome c" evidence="16">
    <location>
        <begin position="175"/>
        <end position="327"/>
    </location>
</feature>
<dbReference type="PANTHER" id="PTHR10266">
    <property type="entry name" value="CYTOCHROME C1"/>
    <property type="match status" value="1"/>
</dbReference>
<dbReference type="InterPro" id="IPR036909">
    <property type="entry name" value="Cyt_c-like_dom_sf"/>
</dbReference>
<evidence type="ECO:0000256" key="8">
    <source>
        <dbReference type="ARBA" id="ARBA00022792"/>
    </source>
</evidence>
<dbReference type="GO" id="GO:0046872">
    <property type="term" value="F:metal ion binding"/>
    <property type="evidence" value="ECO:0007669"/>
    <property type="project" value="UniProtKB-KW"/>
</dbReference>
<dbReference type="InterPro" id="IPR009056">
    <property type="entry name" value="Cyt_c-like_dom"/>
</dbReference>
<evidence type="ECO:0000256" key="4">
    <source>
        <dbReference type="ARBA" id="ARBA00022617"/>
    </source>
</evidence>
<dbReference type="InterPro" id="IPR002326">
    <property type="entry name" value="Cyt_c1"/>
</dbReference>
<dbReference type="FunFam" id="1.10.760.10:FF:000011">
    <property type="entry name" value="Cytochrome c1, putative"/>
    <property type="match status" value="1"/>
</dbReference>
<feature type="binding site" description="covalent" evidence="14">
    <location>
        <position position="311"/>
    </location>
    <ligand>
        <name>heme c</name>
        <dbReference type="ChEBI" id="CHEBI:61717"/>
    </ligand>
</feature>
<keyword evidence="5" id="KW-0679">Respiratory chain</keyword>
<keyword evidence="11 14" id="KW-0408">Iron</keyword>
<evidence type="ECO:0000313" key="18">
    <source>
        <dbReference type="Proteomes" id="UP000030690"/>
    </source>
</evidence>
<evidence type="ECO:0000256" key="3">
    <source>
        <dbReference type="ARBA" id="ARBA00022448"/>
    </source>
</evidence>
<reference evidence="17 18" key="2">
    <citation type="submission" date="2013-02" db="EMBL/GenBank/DDBJ databases">
        <title>The Genome Sequence of Plasmodium falciparum Vietnam Oak-Knoll (FVO).</title>
        <authorList>
            <consortium name="The Broad Institute Genome Sequencing Platform"/>
            <consortium name="The Broad Institute Genome Sequencing Center for Infectious Disease"/>
            <person name="Neafsey D."/>
            <person name="Cheeseman I."/>
            <person name="Volkman S."/>
            <person name="Adams J."/>
            <person name="Walker B."/>
            <person name="Young S.K."/>
            <person name="Zeng Q."/>
            <person name="Gargeya S."/>
            <person name="Fitzgerald M."/>
            <person name="Haas B."/>
            <person name="Abouelleil A."/>
            <person name="Alvarado L."/>
            <person name="Arachchi H.M."/>
            <person name="Berlin A.M."/>
            <person name="Chapman S.B."/>
            <person name="Dewar J."/>
            <person name="Goldberg J."/>
            <person name="Griggs A."/>
            <person name="Gujja S."/>
            <person name="Hansen M."/>
            <person name="Howarth C."/>
            <person name="Imamovic A."/>
            <person name="Larimer J."/>
            <person name="McCowan C."/>
            <person name="Murphy C."/>
            <person name="Neiman D."/>
            <person name="Pearson M."/>
            <person name="Priest M."/>
            <person name="Roberts A."/>
            <person name="Saif S."/>
            <person name="Shea T."/>
            <person name="Sisk P."/>
            <person name="Sykes S."/>
            <person name="Wortman J."/>
            <person name="Nusbaum C."/>
            <person name="Birren B."/>
        </authorList>
    </citation>
    <scope>NUCLEOTIDE SEQUENCE [LARGE SCALE GENOMIC DNA]</scope>
    <source>
        <strain evidence="18">Vietnam Oak-Knoll (FVO)</strain>
    </source>
</reference>
<keyword evidence="10 15" id="KW-1133">Transmembrane helix</keyword>
<dbReference type="GO" id="GO:0020037">
    <property type="term" value="F:heme binding"/>
    <property type="evidence" value="ECO:0007669"/>
    <property type="project" value="InterPro"/>
</dbReference>
<evidence type="ECO:0000256" key="15">
    <source>
        <dbReference type="SAM" id="Phobius"/>
    </source>
</evidence>
<keyword evidence="13 15" id="KW-0472">Membrane</keyword>
<feature type="binding site" description="covalent" evidence="14">
    <location>
        <position position="192"/>
    </location>
    <ligand>
        <name>heme c</name>
        <dbReference type="ChEBI" id="CHEBI:61717"/>
    </ligand>
</feature>
<evidence type="ECO:0000256" key="5">
    <source>
        <dbReference type="ARBA" id="ARBA00022660"/>
    </source>
</evidence>
<evidence type="ECO:0000256" key="13">
    <source>
        <dbReference type="ARBA" id="ARBA00023136"/>
    </source>
</evidence>
<evidence type="ECO:0000256" key="7">
    <source>
        <dbReference type="ARBA" id="ARBA00022723"/>
    </source>
</evidence>
<evidence type="ECO:0000256" key="2">
    <source>
        <dbReference type="ARBA" id="ARBA00006488"/>
    </source>
</evidence>
<dbReference type="PANTHER" id="PTHR10266:SF3">
    <property type="entry name" value="CYTOCHROME C1, HEME PROTEIN, MITOCHONDRIAL"/>
    <property type="match status" value="1"/>
</dbReference>
<dbReference type="GO" id="GO:0006122">
    <property type="term" value="P:mitochondrial electron transport, ubiquinol to cytochrome c"/>
    <property type="evidence" value="ECO:0007669"/>
    <property type="project" value="TreeGrafter"/>
</dbReference>
<evidence type="ECO:0000313" key="17">
    <source>
        <dbReference type="EMBL" id="ETW15818.1"/>
    </source>
</evidence>
<protein>
    <recommendedName>
        <fullName evidence="16">Cytochrome c domain-containing protein</fullName>
    </recommendedName>
</protein>
<keyword evidence="6 15" id="KW-0812">Transmembrane</keyword>
<dbReference type="SUPFAM" id="SSF46626">
    <property type="entry name" value="Cytochrome c"/>
    <property type="match status" value="1"/>
</dbReference>
<dbReference type="Pfam" id="PF02167">
    <property type="entry name" value="Cytochrom_C1"/>
    <property type="match status" value="1"/>
</dbReference>
<comment type="cofactor">
    <cofactor evidence="14">
        <name>heme c</name>
        <dbReference type="ChEBI" id="CHEBI:61717"/>
    </cofactor>
    <text evidence="14">Binds 1 heme c group covalently per subunit.</text>
</comment>
<dbReference type="GO" id="GO:0009055">
    <property type="term" value="F:electron transfer activity"/>
    <property type="evidence" value="ECO:0007669"/>
    <property type="project" value="InterPro"/>
</dbReference>
<dbReference type="InterPro" id="IPR021157">
    <property type="entry name" value="Cyt_c1_TM_anchor_C"/>
</dbReference>
<evidence type="ECO:0000256" key="12">
    <source>
        <dbReference type="ARBA" id="ARBA00023128"/>
    </source>
</evidence>
<dbReference type="PRINTS" id="PR00603">
    <property type="entry name" value="CYTOCHROMEC1"/>
</dbReference>
<evidence type="ECO:0000256" key="11">
    <source>
        <dbReference type="ARBA" id="ARBA00023004"/>
    </source>
</evidence>
<comment type="similarity">
    <text evidence="2">Belongs to the cytochrome c family.</text>
</comment>
<dbReference type="EMBL" id="KI925153">
    <property type="protein sequence ID" value="ETW15818.1"/>
    <property type="molecule type" value="Genomic_DNA"/>
</dbReference>
<evidence type="ECO:0000256" key="14">
    <source>
        <dbReference type="PIRSR" id="PIRSR602326-1"/>
    </source>
</evidence>
<dbReference type="OrthoDB" id="5925at2759"/>
<dbReference type="Gene3D" id="1.20.5.100">
    <property type="entry name" value="Cytochrome c1, transmembrane anchor, C-terminal"/>
    <property type="match status" value="1"/>
</dbReference>
<comment type="subcellular location">
    <subcellularLocation>
        <location evidence="1">Mitochondrion inner membrane</location>
    </subcellularLocation>
</comment>
<accession>A0A024UYI1</accession>
<sequence length="394" mass="46187">MAGGGAMNNLFPGYKDKIWLKLPYHFRLYLIKSWNKNFEKNMFKAKIKNNRIKNLNYYILDKFKPNENFKNTHTDYKRQICRGTLEEGCDFYLPDKKSQDRLKNHFEPYTEDENEERKKYRYLNLKYYILFALGFTIVHNTIQSRPVAWCMDSEPPHTPHYPFWFKSMFHSHDIPSVRRGYEVYRQICATCHSMEQLQFRSLVNEVYPENRVKQIAASYDILDGPDETGEMFTRPGILTDSFPKPYPNEEAARYANGGASPPDLSSITTARHNGPDYIFSLLTCYRDPPEGVELRNGLYYNTYFEGGSISMPPPLQDDMIEYEDGTPCNVSQMAKDVVNFLCWAAEPAHDERKLTGLKLISGAFVAMVLMTVWQRFFWTIYATRRIDFGKIKYL</sequence>
<dbReference type="GO" id="GO:0005743">
    <property type="term" value="C:mitochondrial inner membrane"/>
    <property type="evidence" value="ECO:0007669"/>
    <property type="project" value="UniProtKB-SubCell"/>
</dbReference>
<feature type="binding site" description="covalent" evidence="14">
    <location>
        <position position="191"/>
    </location>
    <ligand>
        <name>heme c</name>
        <dbReference type="ChEBI" id="CHEBI:61717"/>
    </ligand>
</feature>
<proteinExistence type="inferred from homology"/>
<evidence type="ECO:0000256" key="1">
    <source>
        <dbReference type="ARBA" id="ARBA00004273"/>
    </source>
</evidence>
<organism evidence="17 18">
    <name type="scientific">Plasmodium falciparum Vietnam Oak-Knoll</name>
    <name type="common">FVO</name>
    <dbReference type="NCBI Taxonomy" id="1036723"/>
    <lineage>
        <taxon>Eukaryota</taxon>
        <taxon>Sar</taxon>
        <taxon>Alveolata</taxon>
        <taxon>Apicomplexa</taxon>
        <taxon>Aconoidasida</taxon>
        <taxon>Haemosporida</taxon>
        <taxon>Plasmodiidae</taxon>
        <taxon>Plasmodium</taxon>
        <taxon>Plasmodium (Laverania)</taxon>
    </lineage>
</organism>
<dbReference type="Gene3D" id="1.10.760.10">
    <property type="entry name" value="Cytochrome c-like domain"/>
    <property type="match status" value="1"/>
</dbReference>
<dbReference type="PROSITE" id="PS51007">
    <property type="entry name" value="CYTC"/>
    <property type="match status" value="1"/>
</dbReference>
<evidence type="ECO:0000256" key="10">
    <source>
        <dbReference type="ARBA" id="ARBA00022989"/>
    </source>
</evidence>
<keyword evidence="7 14" id="KW-0479">Metal-binding</keyword>
<gene>
    <name evidence="17" type="ORF">PFFVO_05269</name>
</gene>
<name>A0A024UYI1_PLAFA</name>
<keyword evidence="8" id="KW-0999">Mitochondrion inner membrane</keyword>
<dbReference type="SMR" id="A0A024UYI1"/>
<dbReference type="Proteomes" id="UP000030690">
    <property type="component" value="Unassembled WGS sequence"/>
</dbReference>
<evidence type="ECO:0000256" key="9">
    <source>
        <dbReference type="ARBA" id="ARBA00022982"/>
    </source>
</evidence>
<feature type="binding site" description="covalent" evidence="14">
    <location>
        <position position="188"/>
    </location>
    <ligand>
        <name>heme c</name>
        <dbReference type="ChEBI" id="CHEBI:61717"/>
    </ligand>
</feature>
<evidence type="ECO:0000259" key="16">
    <source>
        <dbReference type="PROSITE" id="PS51007"/>
    </source>
</evidence>
<reference evidence="17 18" key="1">
    <citation type="submission" date="2013-02" db="EMBL/GenBank/DDBJ databases">
        <title>The Genome Annotation of Plasmodium falciparum Vietnam Oak-Knoll (FVO).</title>
        <authorList>
            <consortium name="The Broad Institute Genome Sequencing Platform"/>
            <consortium name="The Broad Institute Genome Sequencing Center for Infectious Disease"/>
            <person name="Neafsey D."/>
            <person name="Hoffman S."/>
            <person name="Volkman S."/>
            <person name="Rosenthal P."/>
            <person name="Walker B."/>
            <person name="Young S.K."/>
            <person name="Zeng Q."/>
            <person name="Gargeya S."/>
            <person name="Fitzgerald M."/>
            <person name="Haas B."/>
            <person name="Abouelleil A."/>
            <person name="Allen A.W."/>
            <person name="Alvarado L."/>
            <person name="Arachchi H.M."/>
            <person name="Berlin A.M."/>
            <person name="Chapman S.B."/>
            <person name="Gainer-Dewar J."/>
            <person name="Goldberg J."/>
            <person name="Griggs A."/>
            <person name="Gujja S."/>
            <person name="Hansen M."/>
            <person name="Howarth C."/>
            <person name="Imamovic A."/>
            <person name="Ireland A."/>
            <person name="Larimer J."/>
            <person name="McCowan C."/>
            <person name="Murphy C."/>
            <person name="Pearson M."/>
            <person name="Poon T.W."/>
            <person name="Priest M."/>
            <person name="Roberts A."/>
            <person name="Saif S."/>
            <person name="Shea T."/>
            <person name="Sisk P."/>
            <person name="Sykes S."/>
            <person name="Wortman J."/>
            <person name="Nusbaum C."/>
            <person name="Birren B."/>
        </authorList>
    </citation>
    <scope>NUCLEOTIDE SEQUENCE [LARGE SCALE GENOMIC DNA]</scope>
    <source>
        <strain evidence="18">Vietnam Oak-Knoll (FVO)</strain>
    </source>
</reference>
<keyword evidence="3" id="KW-0813">Transport</keyword>
<keyword evidence="9" id="KW-0249">Electron transport</keyword>
<feature type="transmembrane region" description="Helical" evidence="15">
    <location>
        <begin position="359"/>
        <end position="382"/>
    </location>
</feature>
<keyword evidence="4 14" id="KW-0349">Heme</keyword>